<proteinExistence type="predicted"/>
<name>A0ABD3MVW3_9STRA</name>
<evidence type="ECO:0000313" key="4">
    <source>
        <dbReference type="Proteomes" id="UP001530400"/>
    </source>
</evidence>
<dbReference type="Pfam" id="PF05345">
    <property type="entry name" value="He_PIG"/>
    <property type="match status" value="1"/>
</dbReference>
<dbReference type="Proteomes" id="UP001530400">
    <property type="component" value="Unassembled WGS sequence"/>
</dbReference>
<organism evidence="3 4">
    <name type="scientific">Cyclotella atomus</name>
    <dbReference type="NCBI Taxonomy" id="382360"/>
    <lineage>
        <taxon>Eukaryota</taxon>
        <taxon>Sar</taxon>
        <taxon>Stramenopiles</taxon>
        <taxon>Ochrophyta</taxon>
        <taxon>Bacillariophyta</taxon>
        <taxon>Coscinodiscophyceae</taxon>
        <taxon>Thalassiosirophycidae</taxon>
        <taxon>Stephanodiscales</taxon>
        <taxon>Stephanodiscaceae</taxon>
        <taxon>Cyclotella</taxon>
    </lineage>
</organism>
<feature type="compositionally biased region" description="Polar residues" evidence="1">
    <location>
        <begin position="120"/>
        <end position="134"/>
    </location>
</feature>
<dbReference type="InterPro" id="IPR008979">
    <property type="entry name" value="Galactose-bd-like_sf"/>
</dbReference>
<gene>
    <name evidence="3" type="ORF">ACHAWO_011282</name>
</gene>
<feature type="region of interest" description="Disordered" evidence="1">
    <location>
        <begin position="114"/>
        <end position="136"/>
    </location>
</feature>
<feature type="compositionally biased region" description="Low complexity" evidence="1">
    <location>
        <begin position="948"/>
        <end position="968"/>
    </location>
</feature>
<accession>A0ABD3MVW3</accession>
<dbReference type="Pfam" id="PF07859">
    <property type="entry name" value="Abhydrolase_3"/>
    <property type="match status" value="1"/>
</dbReference>
<keyword evidence="4" id="KW-1185">Reference proteome</keyword>
<feature type="region of interest" description="Disordered" evidence="1">
    <location>
        <begin position="948"/>
        <end position="972"/>
    </location>
</feature>
<dbReference type="Pfam" id="PF22633">
    <property type="entry name" value="F5_F8_type_C_2"/>
    <property type="match status" value="1"/>
</dbReference>
<dbReference type="SUPFAM" id="SSF49785">
    <property type="entry name" value="Galactose-binding domain-like"/>
    <property type="match status" value="1"/>
</dbReference>
<evidence type="ECO:0000259" key="2">
    <source>
        <dbReference type="Pfam" id="PF07859"/>
    </source>
</evidence>
<dbReference type="PANTHER" id="PTHR23025:SF3">
    <property type="entry name" value="HORMONE-SENSITIVE LIPASE"/>
    <property type="match status" value="1"/>
</dbReference>
<protein>
    <recommendedName>
        <fullName evidence="2">Alpha/beta hydrolase fold-3 domain-containing protein</fullName>
    </recommendedName>
</protein>
<dbReference type="PANTHER" id="PTHR23025">
    <property type="entry name" value="TRIACYLGLYCEROL LIPASE"/>
    <property type="match status" value="1"/>
</dbReference>
<sequence>MAAHHYAIDAAKLLEKCHASLTSILDCLEERSNNSTAFRRRALQLIELNDALRCTERLIHTHLLDLLDREMEFLSLFDHKEHLQFFGQHSDFPSLSDTVSTLVCAEKTARKYRKDGDGSSLRSSSPKRTTSHQRLYSEPAMIFNQMDNLAIDDPVEEDDGGGWYFGGRSSPPSSLTIEDSILNHDIHVTKPAAVSPSRHRRYYSTGNLDSPPRVNGKAIYPTRSAKDSSLFRLIVTLQLCLVRLEEANSVLCKGKASLPDGQRDRGNSDADLSLIRTCTSSNSFDYDSVSYNTPGLSNKDIETTRWKKSTMLTVTLGMGAIYYSKDKIKDTTTAERIQMLKSVGKLTMGLLAARFVRTRWRTMCMNARVSDTAESIQDWIFSWICLVNENSAGADRQMFMPEKYNSWYSFASIRFQLIKRGMDLFYASIGKAIELTRGQQESQDTSPESTDTKSSNLWTYVVASLAASYYNVIGPAAKSSQVIQNARGAKSVIQNAWGVVSLPAIKRASLEATRILKGAAIADRIEIDGISCFVLSREPFPALTSALRRYRRQQQREDVRLGTIHEQLSLGHASVNVSGFVRRNVIFHLTGGGFYAHTIAGDLPYLLDWSAATDSVVIIPEYALLPEHKFPDAIAQITQLYRAVRCGQAATLLGFHANKIIVSGESAGGNLAAALCVTIIMDRDESEYVQLTPSKSMDLVTDQEESFEEEDEGEEPFGVPMNEGGIPLPDAVLLSCPALNLSLETSPSRLVGADDPVLPSGLIAAISNSYLPIDGEFHKTHPIASPYFASDETLSQFPPTLIFTSYEDPFLDDSVNFQVFSSGVNVAVGKNATQSSTYGASTSKASKAVSSTRGSSNIASKAVDNNNNTFSHTSVSDANAWWMVDLEEVFAIDSLTIINRYCSSNCLGRLSDATLSLIDQQGAVRFTTSLGNTISTRVITILPTCPLSSSTPVPSKSPTTSAPSQKPTVAPTKMLSTPVVPTGGHSCFSSGQSDYATSGCEHFGVSLGAGASPSATKYRWLIENPNVPGTLMASSTRVGIPAVTWNVQVGAGAGGGNIVAAVIVAEPPEEEDEQHNCACWKWGEPRFVKVYTTEIEYEVDLDHLLTDSAEMNQTKNETEIEWILMQGRPTCDEDCQPVVVNETENELELSNEVGDSKTSIIRRYEFYEYAGAVNPEDNEAQPDNGCENHPDTCDILGNYFGAQMAAAVILHGDGLKIATQSPVMAGKKDVEYILMLTAIGGSPPYTWSLSNLGDLFAGLTLSSDGIISGTPTSSGNATLELTVQDYDATSVSKLLSLTMAD</sequence>
<comment type="caution">
    <text evidence="3">The sequence shown here is derived from an EMBL/GenBank/DDBJ whole genome shotgun (WGS) entry which is preliminary data.</text>
</comment>
<dbReference type="Gene3D" id="3.40.50.1820">
    <property type="entry name" value="alpha/beta hydrolase"/>
    <property type="match status" value="1"/>
</dbReference>
<dbReference type="SUPFAM" id="SSF53474">
    <property type="entry name" value="alpha/beta-Hydrolases"/>
    <property type="match status" value="1"/>
</dbReference>
<evidence type="ECO:0000313" key="3">
    <source>
        <dbReference type="EMBL" id="KAL3768078.1"/>
    </source>
</evidence>
<evidence type="ECO:0000256" key="1">
    <source>
        <dbReference type="SAM" id="MobiDB-lite"/>
    </source>
</evidence>
<dbReference type="InterPro" id="IPR013783">
    <property type="entry name" value="Ig-like_fold"/>
</dbReference>
<reference evidence="3 4" key="1">
    <citation type="submission" date="2024-10" db="EMBL/GenBank/DDBJ databases">
        <title>Updated reference genomes for cyclostephanoid diatoms.</title>
        <authorList>
            <person name="Roberts W.R."/>
            <person name="Alverson A.J."/>
        </authorList>
    </citation>
    <scope>NUCLEOTIDE SEQUENCE [LARGE SCALE GENOMIC DNA]</scope>
    <source>
        <strain evidence="3 4">AJA010-31</strain>
    </source>
</reference>
<dbReference type="Gene3D" id="2.60.40.10">
    <property type="entry name" value="Immunoglobulins"/>
    <property type="match status" value="1"/>
</dbReference>
<dbReference type="Gene3D" id="2.60.120.260">
    <property type="entry name" value="Galactose-binding domain-like"/>
    <property type="match status" value="1"/>
</dbReference>
<dbReference type="InterPro" id="IPR013094">
    <property type="entry name" value="AB_hydrolase_3"/>
</dbReference>
<dbReference type="InterPro" id="IPR029058">
    <property type="entry name" value="AB_hydrolase_fold"/>
</dbReference>
<dbReference type="EMBL" id="JALLPJ020001354">
    <property type="protein sequence ID" value="KAL3768078.1"/>
    <property type="molecule type" value="Genomic_DNA"/>
</dbReference>
<feature type="domain" description="Alpha/beta hydrolase fold-3" evidence="2">
    <location>
        <begin position="587"/>
        <end position="817"/>
    </location>
</feature>